<dbReference type="OrthoDB" id="9772751at2"/>
<dbReference type="GO" id="GO:0032259">
    <property type="term" value="P:methylation"/>
    <property type="evidence" value="ECO:0007669"/>
    <property type="project" value="UniProtKB-KW"/>
</dbReference>
<evidence type="ECO:0000313" key="2">
    <source>
        <dbReference type="EMBL" id="TWU44138.1"/>
    </source>
</evidence>
<dbReference type="EMBL" id="SJPY01000002">
    <property type="protein sequence ID" value="TWU44138.1"/>
    <property type="molecule type" value="Genomic_DNA"/>
</dbReference>
<proteinExistence type="predicted"/>
<gene>
    <name evidence="2" type="primary">ubiE_1</name>
    <name evidence="2" type="ORF">Q31b_16740</name>
</gene>
<keyword evidence="3" id="KW-1185">Reference proteome</keyword>
<dbReference type="SUPFAM" id="SSF53335">
    <property type="entry name" value="S-adenosyl-L-methionine-dependent methyltransferases"/>
    <property type="match status" value="1"/>
</dbReference>
<dbReference type="InterPro" id="IPR013216">
    <property type="entry name" value="Methyltransf_11"/>
</dbReference>
<dbReference type="PANTHER" id="PTHR45036">
    <property type="entry name" value="METHYLTRANSFERASE LIKE 7B"/>
    <property type="match status" value="1"/>
</dbReference>
<keyword evidence="2" id="KW-0830">Ubiquinone</keyword>
<name>A0A5C6E5N1_9BACT</name>
<protein>
    <submittedName>
        <fullName evidence="2">Ubiquinone/menaquinone biosynthesis C-methyltransferase UbiE</fullName>
        <ecNumber evidence="2">2.1.1.163</ecNumber>
    </submittedName>
</protein>
<evidence type="ECO:0000313" key="3">
    <source>
        <dbReference type="Proteomes" id="UP000315471"/>
    </source>
</evidence>
<dbReference type="Pfam" id="PF08241">
    <property type="entry name" value="Methyltransf_11"/>
    <property type="match status" value="1"/>
</dbReference>
<sequence length="204" mass="23317">MGLYSKLIFPSLYDCVMDKPYWAKYRQEQLASVDGEILEIGVGTGLNLKYYPEHIRRIVTVDPNLGMNKQFRRRIDQSGMEVDMRVISSELLPFDDGSFDCVVTTLTLCSIPDVKQAMAELFRVLKPGGRILFLEHGISPDQKVSRWQRRLNGLQRFFGDGCTLTLDVPELFSTQPFTSVEIDSFYMAQTPKIHGFMYRGVATK</sequence>
<keyword evidence="2" id="KW-0808">Transferase</keyword>
<dbReference type="GO" id="GO:0008757">
    <property type="term" value="F:S-adenosylmethionine-dependent methyltransferase activity"/>
    <property type="evidence" value="ECO:0007669"/>
    <property type="project" value="InterPro"/>
</dbReference>
<dbReference type="Proteomes" id="UP000315471">
    <property type="component" value="Unassembled WGS sequence"/>
</dbReference>
<dbReference type="GO" id="GO:0043770">
    <property type="term" value="F:demethylmenaquinone methyltransferase activity"/>
    <property type="evidence" value="ECO:0007669"/>
    <property type="project" value="UniProtKB-EC"/>
</dbReference>
<dbReference type="InterPro" id="IPR052356">
    <property type="entry name" value="Thiol_S-MT"/>
</dbReference>
<dbReference type="PANTHER" id="PTHR45036:SF1">
    <property type="entry name" value="METHYLTRANSFERASE LIKE 7A"/>
    <property type="match status" value="1"/>
</dbReference>
<dbReference type="AlphaFoldDB" id="A0A5C6E5N1"/>
<reference evidence="2 3" key="1">
    <citation type="submission" date="2019-02" db="EMBL/GenBank/DDBJ databases">
        <title>Deep-cultivation of Planctomycetes and their phenomic and genomic characterization uncovers novel biology.</title>
        <authorList>
            <person name="Wiegand S."/>
            <person name="Jogler M."/>
            <person name="Boedeker C."/>
            <person name="Pinto D."/>
            <person name="Vollmers J."/>
            <person name="Rivas-Marin E."/>
            <person name="Kohn T."/>
            <person name="Peeters S.H."/>
            <person name="Heuer A."/>
            <person name="Rast P."/>
            <person name="Oberbeckmann S."/>
            <person name="Bunk B."/>
            <person name="Jeske O."/>
            <person name="Meyerdierks A."/>
            <person name="Storesund J.E."/>
            <person name="Kallscheuer N."/>
            <person name="Luecker S."/>
            <person name="Lage O.M."/>
            <person name="Pohl T."/>
            <person name="Merkel B.J."/>
            <person name="Hornburger P."/>
            <person name="Mueller R.-W."/>
            <person name="Bruemmer F."/>
            <person name="Labrenz M."/>
            <person name="Spormann A.M."/>
            <person name="Op Den Camp H."/>
            <person name="Overmann J."/>
            <person name="Amann R."/>
            <person name="Jetten M.S.M."/>
            <person name="Mascher T."/>
            <person name="Medema M.H."/>
            <person name="Devos D.P."/>
            <person name="Kaster A.-K."/>
            <person name="Ovreas L."/>
            <person name="Rohde M."/>
            <person name="Galperin M.Y."/>
            <person name="Jogler C."/>
        </authorList>
    </citation>
    <scope>NUCLEOTIDE SEQUENCE [LARGE SCALE GENOMIC DNA]</scope>
    <source>
        <strain evidence="2 3">Q31b</strain>
    </source>
</reference>
<dbReference type="Gene3D" id="3.40.50.150">
    <property type="entry name" value="Vaccinia Virus protein VP39"/>
    <property type="match status" value="1"/>
</dbReference>
<comment type="caution">
    <text evidence="2">The sequence shown here is derived from an EMBL/GenBank/DDBJ whole genome shotgun (WGS) entry which is preliminary data.</text>
</comment>
<dbReference type="CDD" id="cd02440">
    <property type="entry name" value="AdoMet_MTases"/>
    <property type="match status" value="1"/>
</dbReference>
<dbReference type="EC" id="2.1.1.163" evidence="2"/>
<evidence type="ECO:0000259" key="1">
    <source>
        <dbReference type="Pfam" id="PF08241"/>
    </source>
</evidence>
<feature type="domain" description="Methyltransferase type 11" evidence="1">
    <location>
        <begin position="38"/>
        <end position="133"/>
    </location>
</feature>
<dbReference type="InterPro" id="IPR029063">
    <property type="entry name" value="SAM-dependent_MTases_sf"/>
</dbReference>
<keyword evidence="2" id="KW-0489">Methyltransferase</keyword>
<organism evidence="2 3">
    <name type="scientific">Novipirellula aureliae</name>
    <dbReference type="NCBI Taxonomy" id="2527966"/>
    <lineage>
        <taxon>Bacteria</taxon>
        <taxon>Pseudomonadati</taxon>
        <taxon>Planctomycetota</taxon>
        <taxon>Planctomycetia</taxon>
        <taxon>Pirellulales</taxon>
        <taxon>Pirellulaceae</taxon>
        <taxon>Novipirellula</taxon>
    </lineage>
</organism>
<accession>A0A5C6E5N1</accession>